<reference evidence="3" key="2">
    <citation type="submission" date="2015-01" db="EMBL/GenBank/DDBJ databases">
        <title>Evolutionary Origins and Diversification of the Mycorrhizal Mutualists.</title>
        <authorList>
            <consortium name="DOE Joint Genome Institute"/>
            <consortium name="Mycorrhizal Genomics Consortium"/>
            <person name="Kohler A."/>
            <person name="Kuo A."/>
            <person name="Nagy L.G."/>
            <person name="Floudas D."/>
            <person name="Copeland A."/>
            <person name="Barry K.W."/>
            <person name="Cichocki N."/>
            <person name="Veneault-Fourrey C."/>
            <person name="LaButti K."/>
            <person name="Lindquist E.A."/>
            <person name="Lipzen A."/>
            <person name="Lundell T."/>
            <person name="Morin E."/>
            <person name="Murat C."/>
            <person name="Riley R."/>
            <person name="Ohm R."/>
            <person name="Sun H."/>
            <person name="Tunlid A."/>
            <person name="Henrissat B."/>
            <person name="Grigoriev I.V."/>
            <person name="Hibbett D.S."/>
            <person name="Martin F."/>
        </authorList>
    </citation>
    <scope>NUCLEOTIDE SEQUENCE [LARGE SCALE GENOMIC DNA]</scope>
    <source>
        <strain evidence="3">LaAM-08-1</strain>
    </source>
</reference>
<dbReference type="AlphaFoldDB" id="A0A0C9WVE9"/>
<feature type="compositionally biased region" description="Polar residues" evidence="1">
    <location>
        <begin position="45"/>
        <end position="55"/>
    </location>
</feature>
<gene>
    <name evidence="2" type="ORF">K443DRAFT_13419</name>
</gene>
<feature type="compositionally biased region" description="Basic and acidic residues" evidence="1">
    <location>
        <begin position="139"/>
        <end position="148"/>
    </location>
</feature>
<keyword evidence="3" id="KW-1185">Reference proteome</keyword>
<dbReference type="Proteomes" id="UP000054477">
    <property type="component" value="Unassembled WGS sequence"/>
</dbReference>
<organism evidence="2 3">
    <name type="scientific">Laccaria amethystina LaAM-08-1</name>
    <dbReference type="NCBI Taxonomy" id="1095629"/>
    <lineage>
        <taxon>Eukaryota</taxon>
        <taxon>Fungi</taxon>
        <taxon>Dikarya</taxon>
        <taxon>Basidiomycota</taxon>
        <taxon>Agaricomycotina</taxon>
        <taxon>Agaricomycetes</taxon>
        <taxon>Agaricomycetidae</taxon>
        <taxon>Agaricales</taxon>
        <taxon>Agaricineae</taxon>
        <taxon>Hydnangiaceae</taxon>
        <taxon>Laccaria</taxon>
    </lineage>
</organism>
<dbReference type="EMBL" id="KN838892">
    <property type="protein sequence ID" value="KIJ92683.1"/>
    <property type="molecule type" value="Genomic_DNA"/>
</dbReference>
<proteinExistence type="predicted"/>
<protein>
    <submittedName>
        <fullName evidence="2">Uncharacterized protein</fullName>
    </submittedName>
</protein>
<feature type="region of interest" description="Disordered" evidence="1">
    <location>
        <begin position="116"/>
        <end position="207"/>
    </location>
</feature>
<evidence type="ECO:0000313" key="3">
    <source>
        <dbReference type="Proteomes" id="UP000054477"/>
    </source>
</evidence>
<evidence type="ECO:0000313" key="2">
    <source>
        <dbReference type="EMBL" id="KIJ92683.1"/>
    </source>
</evidence>
<reference evidence="2 3" key="1">
    <citation type="submission" date="2014-04" db="EMBL/GenBank/DDBJ databases">
        <authorList>
            <consortium name="DOE Joint Genome Institute"/>
            <person name="Kuo A."/>
            <person name="Kohler A."/>
            <person name="Nagy L.G."/>
            <person name="Floudas D."/>
            <person name="Copeland A."/>
            <person name="Barry K.W."/>
            <person name="Cichocki N."/>
            <person name="Veneault-Fourrey C."/>
            <person name="LaButti K."/>
            <person name="Lindquist E.A."/>
            <person name="Lipzen A."/>
            <person name="Lundell T."/>
            <person name="Morin E."/>
            <person name="Murat C."/>
            <person name="Sun H."/>
            <person name="Tunlid A."/>
            <person name="Henrissat B."/>
            <person name="Grigoriev I.V."/>
            <person name="Hibbett D.S."/>
            <person name="Martin F."/>
            <person name="Nordberg H.P."/>
            <person name="Cantor M.N."/>
            <person name="Hua S.X."/>
        </authorList>
    </citation>
    <scope>NUCLEOTIDE SEQUENCE [LARGE SCALE GENOMIC DNA]</scope>
    <source>
        <strain evidence="2 3">LaAM-08-1</strain>
    </source>
</reference>
<feature type="compositionally biased region" description="Polar residues" evidence="1">
    <location>
        <begin position="186"/>
        <end position="201"/>
    </location>
</feature>
<dbReference type="HOGENOM" id="CLU_1378327_0_0_1"/>
<accession>A0A0C9WVE9</accession>
<name>A0A0C9WVE9_9AGAR</name>
<sequence>MDNRVYDSGDKDKQVLLCAGHAQIEHRNFPTLDLGAINNTQRLSSSTTAIPSNNGDAAPSDGDNARRCHPPKCHIAIGDMATRRRTTNLVRRPLITTTQHGRQRPPHLWMAIAHRDNDPPAQQRPPTLTMSAHGPQRCPIHDHNDPHGQQRPPSTDDNAPSTDDNAPPTDDDDPLPNDKQHRRTPTKNGNDACQQRTATTHANDERQ</sequence>
<feature type="compositionally biased region" description="Low complexity" evidence="1">
    <location>
        <begin position="159"/>
        <end position="168"/>
    </location>
</feature>
<feature type="region of interest" description="Disordered" evidence="1">
    <location>
        <begin position="45"/>
        <end position="69"/>
    </location>
</feature>
<evidence type="ECO:0000256" key="1">
    <source>
        <dbReference type="SAM" id="MobiDB-lite"/>
    </source>
</evidence>